<comment type="caution">
    <text evidence="1">The sequence shown here is derived from an EMBL/GenBank/DDBJ whole genome shotgun (WGS) entry which is preliminary data.</text>
</comment>
<dbReference type="InterPro" id="IPR045584">
    <property type="entry name" value="Pilin-like"/>
</dbReference>
<gene>
    <name evidence="1" type="ORF">CAMGR0001_1103</name>
</gene>
<reference evidence="1 2" key="1">
    <citation type="submission" date="2009-07" db="EMBL/GenBank/DDBJ databases">
        <authorList>
            <person name="Madupu R."/>
            <person name="Sebastian Y."/>
            <person name="Durkin A.S."/>
            <person name="Torralba M."/>
            <person name="Methe B."/>
            <person name="Sutton G.G."/>
            <person name="Strausberg R.L."/>
            <person name="Nelson K.E."/>
        </authorList>
    </citation>
    <scope>NUCLEOTIDE SEQUENCE [LARGE SCALE GENOMIC DNA]</scope>
    <source>
        <strain evidence="1 2">RM3268</strain>
    </source>
</reference>
<dbReference type="Proteomes" id="UP000005709">
    <property type="component" value="Unassembled WGS sequence"/>
</dbReference>
<organism evidence="1 2">
    <name type="scientific">Campylobacter gracilis RM3268</name>
    <dbReference type="NCBI Taxonomy" id="553220"/>
    <lineage>
        <taxon>Bacteria</taxon>
        <taxon>Pseudomonadati</taxon>
        <taxon>Campylobacterota</taxon>
        <taxon>Epsilonproteobacteria</taxon>
        <taxon>Campylobacterales</taxon>
        <taxon>Campylobacteraceae</taxon>
        <taxon>Campylobacter</taxon>
    </lineage>
</organism>
<proteinExistence type="predicted"/>
<dbReference type="Gene3D" id="3.30.700.10">
    <property type="entry name" value="Glycoprotein, Type 4 Pilin"/>
    <property type="match status" value="1"/>
</dbReference>
<keyword evidence="2" id="KW-1185">Reference proteome</keyword>
<accession>C8PIQ4</accession>
<evidence type="ECO:0000313" key="1">
    <source>
        <dbReference type="EMBL" id="EEV16809.1"/>
    </source>
</evidence>
<dbReference type="AlphaFoldDB" id="C8PIQ4"/>
<protein>
    <submittedName>
        <fullName evidence="1">Prepilin-type cleavage/methylation N-terminal domain protein</fullName>
    </submittedName>
</protein>
<dbReference type="STRING" id="824.CGRAC_1025"/>
<dbReference type="SUPFAM" id="SSF54523">
    <property type="entry name" value="Pili subunits"/>
    <property type="match status" value="1"/>
</dbReference>
<dbReference type="OrthoDB" id="5363195at2"/>
<evidence type="ECO:0000313" key="2">
    <source>
        <dbReference type="Proteomes" id="UP000005709"/>
    </source>
</evidence>
<dbReference type="eggNOG" id="COG2165">
    <property type="taxonomic scope" value="Bacteria"/>
</dbReference>
<dbReference type="EMBL" id="ACYG01000027">
    <property type="protein sequence ID" value="EEV16809.1"/>
    <property type="molecule type" value="Genomic_DNA"/>
</dbReference>
<dbReference type="RefSeq" id="WP_005871625.1">
    <property type="nucleotide sequence ID" value="NZ_ACYG01000027.1"/>
</dbReference>
<name>C8PIQ4_9BACT</name>
<sequence length="227" mass="25204">MKKAFTMIELIFIIVVVGILAAVAVPQINRNSLVEAADQVAAHIRYTQQLAMNDNKFDPDDPNWFKRFWRIQFTDQGAPGSAAGWRYNIYWDNGDFPGSNGQPNSLNSMAADPQNPNKLLTSGFARQPANTDGARMNQKLNLGATYNIRNIQFTNCGNRNNHTISFDSYGRPMGQLANSNVPYDRLFVGQCVITLTNDARETASITIEPETGYVRYTLNSNTGTAAQ</sequence>